<name>A0AAP0L6G1_9MAGN</name>
<proteinExistence type="predicted"/>
<gene>
    <name evidence="1" type="ORF">Scep_000609</name>
</gene>
<keyword evidence="2" id="KW-1185">Reference proteome</keyword>
<dbReference type="EMBL" id="JBBNAG010000001">
    <property type="protein sequence ID" value="KAK9165418.1"/>
    <property type="molecule type" value="Genomic_DNA"/>
</dbReference>
<sequence length="127" mass="14307">MSEQADFVSKDPSNIYPNMLWAYRSMYEFELGWKDWASASPKTKSLEENATFTGAGMSRASHVAVPLELSLRQRKLLRVFWSSETVGVLGDDLLRNLGTCRRPMLITTSSSTTHTFENSSYCVCVVL</sequence>
<protein>
    <submittedName>
        <fullName evidence="1">Uncharacterized protein</fullName>
    </submittedName>
</protein>
<dbReference type="Proteomes" id="UP001419268">
    <property type="component" value="Unassembled WGS sequence"/>
</dbReference>
<accession>A0AAP0L6G1</accession>
<reference evidence="1 2" key="1">
    <citation type="submission" date="2024-01" db="EMBL/GenBank/DDBJ databases">
        <title>Genome assemblies of Stephania.</title>
        <authorList>
            <person name="Yang L."/>
        </authorList>
    </citation>
    <scope>NUCLEOTIDE SEQUENCE [LARGE SCALE GENOMIC DNA]</scope>
    <source>
        <strain evidence="1">JXDWG</strain>
        <tissue evidence="1">Leaf</tissue>
    </source>
</reference>
<evidence type="ECO:0000313" key="2">
    <source>
        <dbReference type="Proteomes" id="UP001419268"/>
    </source>
</evidence>
<comment type="caution">
    <text evidence="1">The sequence shown here is derived from an EMBL/GenBank/DDBJ whole genome shotgun (WGS) entry which is preliminary data.</text>
</comment>
<organism evidence="1 2">
    <name type="scientific">Stephania cephalantha</name>
    <dbReference type="NCBI Taxonomy" id="152367"/>
    <lineage>
        <taxon>Eukaryota</taxon>
        <taxon>Viridiplantae</taxon>
        <taxon>Streptophyta</taxon>
        <taxon>Embryophyta</taxon>
        <taxon>Tracheophyta</taxon>
        <taxon>Spermatophyta</taxon>
        <taxon>Magnoliopsida</taxon>
        <taxon>Ranunculales</taxon>
        <taxon>Menispermaceae</taxon>
        <taxon>Menispermoideae</taxon>
        <taxon>Cissampelideae</taxon>
        <taxon>Stephania</taxon>
    </lineage>
</organism>
<dbReference type="AlphaFoldDB" id="A0AAP0L6G1"/>
<evidence type="ECO:0000313" key="1">
    <source>
        <dbReference type="EMBL" id="KAK9165418.1"/>
    </source>
</evidence>